<name>M9LRK4_PAEPP</name>
<evidence type="ECO:0000313" key="2">
    <source>
        <dbReference type="Proteomes" id="UP000029453"/>
    </source>
</evidence>
<keyword evidence="2" id="KW-1185">Reference proteome</keyword>
<accession>M9LRK4</accession>
<proteinExistence type="predicted"/>
<gene>
    <name evidence="1" type="ORF">PPOP_3457</name>
</gene>
<reference evidence="1 2" key="1">
    <citation type="submission" date="2012-10" db="EMBL/GenBank/DDBJ databases">
        <title>Draft Genome Sequence of Paenibacillus popilliae ATCC 14706T.</title>
        <authorList>
            <person name="Iiyama K."/>
            <person name="Mori K."/>
            <person name="Mon H."/>
            <person name="Chieda Y."/>
            <person name="Lee J.M."/>
            <person name="Kusakabe T."/>
            <person name="Tashiro K."/>
            <person name="Asano S."/>
            <person name="Yasunaga-Aoki C."/>
            <person name="Shimizu S."/>
        </authorList>
    </citation>
    <scope>NUCLEOTIDE SEQUENCE [LARGE SCALE GENOMIC DNA]</scope>
    <source>
        <strain evidence="1 2">ATCC 14706</strain>
    </source>
</reference>
<dbReference type="EMBL" id="BALG01000330">
    <property type="protein sequence ID" value="GAC44056.1"/>
    <property type="molecule type" value="Genomic_DNA"/>
</dbReference>
<organism evidence="1 2">
    <name type="scientific">Paenibacillus popilliae ATCC 14706</name>
    <dbReference type="NCBI Taxonomy" id="1212764"/>
    <lineage>
        <taxon>Bacteria</taxon>
        <taxon>Bacillati</taxon>
        <taxon>Bacillota</taxon>
        <taxon>Bacilli</taxon>
        <taxon>Bacillales</taxon>
        <taxon>Paenibacillaceae</taxon>
        <taxon>Paenibacillus</taxon>
    </lineage>
</organism>
<dbReference type="AlphaFoldDB" id="M9LRK4"/>
<dbReference type="Proteomes" id="UP000029453">
    <property type="component" value="Unassembled WGS sequence"/>
</dbReference>
<feature type="non-terminal residue" evidence="1">
    <location>
        <position position="1"/>
    </location>
</feature>
<sequence length="51" mass="6056">AGTLANIESTTAKERIVFFMKRHSLWNNLTFYYTIVYEDMIVNSNVNNLRR</sequence>
<comment type="caution">
    <text evidence="1">The sequence shown here is derived from an EMBL/GenBank/DDBJ whole genome shotgun (WGS) entry which is preliminary data.</text>
</comment>
<protein>
    <submittedName>
        <fullName evidence="1">Uncharacterized protein</fullName>
    </submittedName>
</protein>
<evidence type="ECO:0000313" key="1">
    <source>
        <dbReference type="EMBL" id="GAC44056.1"/>
    </source>
</evidence>